<gene>
    <name evidence="2" type="ORF">ETAA1_46870</name>
</gene>
<evidence type="ECO:0000313" key="2">
    <source>
        <dbReference type="EMBL" id="QDU22703.1"/>
    </source>
</evidence>
<dbReference type="Proteomes" id="UP000319576">
    <property type="component" value="Chromosome"/>
</dbReference>
<evidence type="ECO:0000256" key="1">
    <source>
        <dbReference type="SAM" id="SignalP"/>
    </source>
</evidence>
<accession>A0A517XZ03</accession>
<dbReference type="InterPro" id="IPR038144">
    <property type="entry name" value="IPI"/>
</dbReference>
<keyword evidence="1" id="KW-0732">Signal</keyword>
<protein>
    <recommendedName>
        <fullName evidence="4">Intracellular proteinase inhibitor BsuPI domain-containing protein</fullName>
    </recommendedName>
</protein>
<keyword evidence="3" id="KW-1185">Reference proteome</keyword>
<evidence type="ECO:0000313" key="3">
    <source>
        <dbReference type="Proteomes" id="UP000319576"/>
    </source>
</evidence>
<organism evidence="2 3">
    <name type="scientific">Urbifossiella limnaea</name>
    <dbReference type="NCBI Taxonomy" id="2528023"/>
    <lineage>
        <taxon>Bacteria</taxon>
        <taxon>Pseudomonadati</taxon>
        <taxon>Planctomycetota</taxon>
        <taxon>Planctomycetia</taxon>
        <taxon>Gemmatales</taxon>
        <taxon>Gemmataceae</taxon>
        <taxon>Urbifossiella</taxon>
    </lineage>
</organism>
<dbReference type="RefSeq" id="WP_145242650.1">
    <property type="nucleotide sequence ID" value="NZ_CP036273.1"/>
</dbReference>
<feature type="chain" id="PRO_5021768826" description="Intracellular proteinase inhibitor BsuPI domain-containing protein" evidence="1">
    <location>
        <begin position="19"/>
        <end position="288"/>
    </location>
</feature>
<dbReference type="KEGG" id="uli:ETAA1_46870"/>
<dbReference type="Gene3D" id="2.60.40.2360">
    <property type="entry name" value="Intracellular proteinase inhibitor BsuPI"/>
    <property type="match status" value="1"/>
</dbReference>
<proteinExistence type="predicted"/>
<dbReference type="EMBL" id="CP036273">
    <property type="protein sequence ID" value="QDU22703.1"/>
    <property type="molecule type" value="Genomic_DNA"/>
</dbReference>
<feature type="signal peptide" evidence="1">
    <location>
        <begin position="1"/>
        <end position="18"/>
    </location>
</feature>
<sequence precursor="true">MPRRTLVAAALLALTVGAQPPAEDPLEDGVYQLRFDGPGRPVTLTDGAPAVLGKRLSPGIGKATALKSQTNDNSRYHLTLTGLGPVLKDPTGGQAALVVDGVVIHLGTGTLGADGVTYAGANLWTAAAARTVGAKYRITPERRNHPGHRFEVRWTPDKPTFKAGEPVVLKLALKNTGTETLRFTFGGKQRGRRDNQFRFVAQEGQDGKGLPDTGDATNFGGIMSVRALRPGEAFRAEVDVTKWFTFPRPGTYRVTGILELPVLAPDDDGFGPTVWDDLAVGECDVRIR</sequence>
<reference evidence="2 3" key="1">
    <citation type="submission" date="2019-02" db="EMBL/GenBank/DDBJ databases">
        <title>Deep-cultivation of Planctomycetes and their phenomic and genomic characterization uncovers novel biology.</title>
        <authorList>
            <person name="Wiegand S."/>
            <person name="Jogler M."/>
            <person name="Boedeker C."/>
            <person name="Pinto D."/>
            <person name="Vollmers J."/>
            <person name="Rivas-Marin E."/>
            <person name="Kohn T."/>
            <person name="Peeters S.H."/>
            <person name="Heuer A."/>
            <person name="Rast P."/>
            <person name="Oberbeckmann S."/>
            <person name="Bunk B."/>
            <person name="Jeske O."/>
            <person name="Meyerdierks A."/>
            <person name="Storesund J.E."/>
            <person name="Kallscheuer N."/>
            <person name="Luecker S."/>
            <person name="Lage O.M."/>
            <person name="Pohl T."/>
            <person name="Merkel B.J."/>
            <person name="Hornburger P."/>
            <person name="Mueller R.-W."/>
            <person name="Bruemmer F."/>
            <person name="Labrenz M."/>
            <person name="Spormann A.M."/>
            <person name="Op den Camp H."/>
            <person name="Overmann J."/>
            <person name="Amann R."/>
            <person name="Jetten M.S.M."/>
            <person name="Mascher T."/>
            <person name="Medema M.H."/>
            <person name="Devos D.P."/>
            <person name="Kaster A.-K."/>
            <person name="Ovreas L."/>
            <person name="Rohde M."/>
            <person name="Galperin M.Y."/>
            <person name="Jogler C."/>
        </authorList>
    </citation>
    <scope>NUCLEOTIDE SEQUENCE [LARGE SCALE GENOMIC DNA]</scope>
    <source>
        <strain evidence="2 3">ETA_A1</strain>
    </source>
</reference>
<name>A0A517XZ03_9BACT</name>
<dbReference type="OrthoDB" id="9844984at2"/>
<evidence type="ECO:0008006" key="4">
    <source>
        <dbReference type="Google" id="ProtNLM"/>
    </source>
</evidence>
<dbReference type="AlphaFoldDB" id="A0A517XZ03"/>